<dbReference type="EMBL" id="VATY01000004">
    <property type="protein sequence ID" value="TMM53770.1"/>
    <property type="molecule type" value="Genomic_DNA"/>
</dbReference>
<proteinExistence type="predicted"/>
<comment type="caution">
    <text evidence="1">The sequence shown here is derived from an EMBL/GenBank/DDBJ whole genome shotgun (WGS) entry which is preliminary data.</text>
</comment>
<evidence type="ECO:0000313" key="1">
    <source>
        <dbReference type="EMBL" id="TMM53770.1"/>
    </source>
</evidence>
<dbReference type="Proteomes" id="UP000310314">
    <property type="component" value="Unassembled WGS sequence"/>
</dbReference>
<keyword evidence="2" id="KW-1185">Reference proteome</keyword>
<name>A0A5S3PHL6_9FLAO</name>
<accession>A0A5S3PHL6</accession>
<dbReference type="OrthoDB" id="1452807at2"/>
<dbReference type="AlphaFoldDB" id="A0A5S3PHL6"/>
<protein>
    <submittedName>
        <fullName evidence="1">Uncharacterized protein</fullName>
    </submittedName>
</protein>
<gene>
    <name evidence="1" type="ORF">FEE95_17885</name>
</gene>
<reference evidence="1 2" key="1">
    <citation type="submission" date="2019-05" db="EMBL/GenBank/DDBJ databases">
        <authorList>
            <person name="Zhang J.-Y."/>
            <person name="Feg X."/>
            <person name="Du Z.-J."/>
        </authorList>
    </citation>
    <scope>NUCLEOTIDE SEQUENCE [LARGE SCALE GENOMIC DNA]</scope>
    <source>
        <strain evidence="1 2">RZ26</strain>
    </source>
</reference>
<evidence type="ECO:0000313" key="2">
    <source>
        <dbReference type="Proteomes" id="UP000310314"/>
    </source>
</evidence>
<organism evidence="1 2">
    <name type="scientific">Maribacter algarum</name>
    <name type="common">ex Zhang et al. 2020</name>
    <dbReference type="NCBI Taxonomy" id="2578118"/>
    <lineage>
        <taxon>Bacteria</taxon>
        <taxon>Pseudomonadati</taxon>
        <taxon>Bacteroidota</taxon>
        <taxon>Flavobacteriia</taxon>
        <taxon>Flavobacteriales</taxon>
        <taxon>Flavobacteriaceae</taxon>
        <taxon>Maribacter</taxon>
    </lineage>
</organism>
<dbReference type="RefSeq" id="WP_138659394.1">
    <property type="nucleotide sequence ID" value="NZ_VATY01000004.1"/>
</dbReference>
<sequence>MQKGFLKGLKPFLIKRLALLIGLCYLLNPMQKQISIIFHEVSHALEIPNYVMSHSPNSSYDHQSYDHIDYHVDDITHEHILVDFFDSVFKAFDENDGAEDSLFTQNKIDKHITTYQFHIQKHFTISVPEKFWFTQDKLESGHRKSLKEPPQYFLI</sequence>